<feature type="region of interest" description="Disordered" evidence="1">
    <location>
        <begin position="372"/>
        <end position="393"/>
    </location>
</feature>
<evidence type="ECO:0000256" key="1">
    <source>
        <dbReference type="SAM" id="MobiDB-lite"/>
    </source>
</evidence>
<dbReference type="AlphaFoldDB" id="A0A9X1MHF2"/>
<accession>A0A9X1MHF2</accession>
<keyword evidence="3" id="KW-1185">Reference proteome</keyword>
<feature type="region of interest" description="Disordered" evidence="1">
    <location>
        <begin position="334"/>
        <end position="353"/>
    </location>
</feature>
<gene>
    <name evidence="2" type="ORF">LJ757_16105</name>
</gene>
<evidence type="ECO:0000313" key="2">
    <source>
        <dbReference type="EMBL" id="MCC3299315.1"/>
    </source>
</evidence>
<proteinExistence type="predicted"/>
<sequence length="393" mass="43582">MTHNPVRQPAGIPVGGQFAPTTKSEPTGVTLDFDAASGQQLTQQRIKDRDEIREILDSAEDPDSREMKQLDRLQQHLSIQLAADSIIKQFPGASSIVLRENEDGENQYDLLSVRDDAGNELAGREDNDWTRNEIAGPNSPQLDELCWALDTEDDGWAKGIGRITRDRYNGKTAEIDLVSAVDKVAPPRSIAAVEAAENYAASQERMEHLRKQTAMIQEINDHASMRLVAAGILDKYPDARRLKCSRDINSNGRLEVLAVLDADGNVVADPDFDTELNDVDLLGGNGPTVRTLVQCMDPDNLSWATMIGEVRSNRHQTYVDVDLYKAMNQEFPDDERLKDPRVRPLSPQNQSDLVTAAEFGLPKIEEAIAGAENSHHENWLKDLAERTGKALKP</sequence>
<reference evidence="2" key="1">
    <citation type="submission" date="2021-10" db="EMBL/GenBank/DDBJ databases">
        <title>Novel species in genus Arthrobacter.</title>
        <authorList>
            <person name="Liu Y."/>
        </authorList>
    </citation>
    <scope>NUCLEOTIDE SEQUENCE</scope>
    <source>
        <strain evidence="2">Zg-Y453</strain>
    </source>
</reference>
<comment type="caution">
    <text evidence="2">The sequence shown here is derived from an EMBL/GenBank/DDBJ whole genome shotgun (WGS) entry which is preliminary data.</text>
</comment>
<protein>
    <submittedName>
        <fullName evidence="2">Uncharacterized protein</fullName>
    </submittedName>
</protein>
<organism evidence="2 3">
    <name type="scientific">Arthrobacter caoxuetaonis</name>
    <dbReference type="NCBI Taxonomy" id="2886935"/>
    <lineage>
        <taxon>Bacteria</taxon>
        <taxon>Bacillati</taxon>
        <taxon>Actinomycetota</taxon>
        <taxon>Actinomycetes</taxon>
        <taxon>Micrococcales</taxon>
        <taxon>Micrococcaceae</taxon>
        <taxon>Arthrobacter</taxon>
    </lineage>
</organism>
<feature type="region of interest" description="Disordered" evidence="1">
    <location>
        <begin position="1"/>
        <end position="45"/>
    </location>
</feature>
<evidence type="ECO:0000313" key="3">
    <source>
        <dbReference type="Proteomes" id="UP001139158"/>
    </source>
</evidence>
<dbReference type="Proteomes" id="UP001139158">
    <property type="component" value="Unassembled WGS sequence"/>
</dbReference>
<feature type="compositionally biased region" description="Basic and acidic residues" evidence="1">
    <location>
        <begin position="373"/>
        <end position="393"/>
    </location>
</feature>
<dbReference type="RefSeq" id="WP_227897302.1">
    <property type="nucleotide sequence ID" value="NZ_CP099467.1"/>
</dbReference>
<dbReference type="EMBL" id="JAJFZV010000018">
    <property type="protein sequence ID" value="MCC3299315.1"/>
    <property type="molecule type" value="Genomic_DNA"/>
</dbReference>
<name>A0A9X1MHF2_9MICC</name>